<dbReference type="Pfam" id="PF08660">
    <property type="entry name" value="Alg14"/>
    <property type="match status" value="1"/>
</dbReference>
<keyword evidence="4 8" id="KW-0812">Transmembrane</keyword>
<dbReference type="AlphaFoldDB" id="A0A8J8SYW5"/>
<evidence type="ECO:0000256" key="3">
    <source>
        <dbReference type="ARBA" id="ARBA00017467"/>
    </source>
</evidence>
<comment type="subcellular location">
    <subcellularLocation>
        <location evidence="1">Endoplasmic reticulum membrane</location>
        <topology evidence="1">Single-pass membrane protein</topology>
    </subcellularLocation>
</comment>
<reference evidence="9" key="1">
    <citation type="submission" date="2019-06" db="EMBL/GenBank/DDBJ databases">
        <authorList>
            <person name="Zheng W."/>
        </authorList>
    </citation>
    <scope>NUCLEOTIDE SEQUENCE</scope>
    <source>
        <strain evidence="9">QDHG01</strain>
    </source>
</reference>
<dbReference type="GO" id="GO:0043541">
    <property type="term" value="C:UDP-N-acetylglucosamine transferase complex"/>
    <property type="evidence" value="ECO:0007669"/>
    <property type="project" value="TreeGrafter"/>
</dbReference>
<comment type="caution">
    <text evidence="9">The sequence shown here is derived from an EMBL/GenBank/DDBJ whole genome shotgun (WGS) entry which is preliminary data.</text>
</comment>
<evidence type="ECO:0000256" key="1">
    <source>
        <dbReference type="ARBA" id="ARBA00004389"/>
    </source>
</evidence>
<feature type="transmembrane region" description="Helical" evidence="8">
    <location>
        <begin position="147"/>
        <end position="168"/>
    </location>
</feature>
<evidence type="ECO:0000256" key="6">
    <source>
        <dbReference type="ARBA" id="ARBA00022989"/>
    </source>
</evidence>
<organism evidence="9 10">
    <name type="scientific">Halteria grandinella</name>
    <dbReference type="NCBI Taxonomy" id="5974"/>
    <lineage>
        <taxon>Eukaryota</taxon>
        <taxon>Sar</taxon>
        <taxon>Alveolata</taxon>
        <taxon>Ciliophora</taxon>
        <taxon>Intramacronucleata</taxon>
        <taxon>Spirotrichea</taxon>
        <taxon>Stichotrichia</taxon>
        <taxon>Sporadotrichida</taxon>
        <taxon>Halteriidae</taxon>
        <taxon>Halteria</taxon>
    </lineage>
</organism>
<feature type="transmembrane region" description="Helical" evidence="8">
    <location>
        <begin position="6"/>
        <end position="24"/>
    </location>
</feature>
<accession>A0A8J8SYW5</accession>
<dbReference type="OrthoDB" id="5978656at2759"/>
<comment type="similarity">
    <text evidence="2">Belongs to the ALG14 family.</text>
</comment>
<dbReference type="EMBL" id="RRYP01014493">
    <property type="protein sequence ID" value="TNV75949.1"/>
    <property type="molecule type" value="Genomic_DNA"/>
</dbReference>
<evidence type="ECO:0000256" key="5">
    <source>
        <dbReference type="ARBA" id="ARBA00022824"/>
    </source>
</evidence>
<gene>
    <name evidence="9" type="ORF">FGO68_gene4326</name>
</gene>
<dbReference type="GO" id="GO:0006488">
    <property type="term" value="P:dolichol-linked oligosaccharide biosynthetic process"/>
    <property type="evidence" value="ECO:0007669"/>
    <property type="project" value="InterPro"/>
</dbReference>
<name>A0A8J8SYW5_HALGN</name>
<dbReference type="Gene3D" id="3.40.50.2000">
    <property type="entry name" value="Glycogen Phosphorylase B"/>
    <property type="match status" value="1"/>
</dbReference>
<evidence type="ECO:0000256" key="4">
    <source>
        <dbReference type="ARBA" id="ARBA00022692"/>
    </source>
</evidence>
<keyword evidence="5" id="KW-0256">Endoplasmic reticulum</keyword>
<proteinExistence type="inferred from homology"/>
<feature type="transmembrane region" description="Helical" evidence="8">
    <location>
        <begin position="115"/>
        <end position="135"/>
    </location>
</feature>
<dbReference type="PANTHER" id="PTHR12154">
    <property type="entry name" value="GLYCOSYL TRANSFERASE-RELATED"/>
    <property type="match status" value="1"/>
</dbReference>
<protein>
    <recommendedName>
        <fullName evidence="3">UDP-N-acetylglucosamine transferase subunit ALG14</fullName>
    </recommendedName>
</protein>
<keyword evidence="7 8" id="KW-0472">Membrane</keyword>
<keyword evidence="10" id="KW-1185">Reference proteome</keyword>
<dbReference type="InterPro" id="IPR013969">
    <property type="entry name" value="Oligosacch_biosynth_Alg14"/>
</dbReference>
<evidence type="ECO:0000313" key="9">
    <source>
        <dbReference type="EMBL" id="TNV75949.1"/>
    </source>
</evidence>
<sequence length="220" mass="25398">MRTLGTLALYYYIIAVTFAIYYRLRDSGRIPELDEKKLMVVFGSGGHTTEMLLMLTKDNQFNFQKYGQVQFVIGHSDTWSLTKIKDYFSRGGTQIDWEKDVQIIKLFRSREVKQSYLTSILTTIVALLHSAWVVAKLRPDIVVTNGPGTAVPLCYIHFFFSKVLLWNLKAKILFIESFCRVTSLSLSGKLLLPIADKFVVHWNELKLKHPKVIVYKEKII</sequence>
<evidence type="ECO:0000256" key="2">
    <source>
        <dbReference type="ARBA" id="ARBA00009731"/>
    </source>
</evidence>
<evidence type="ECO:0000313" key="10">
    <source>
        <dbReference type="Proteomes" id="UP000785679"/>
    </source>
</evidence>
<dbReference type="GO" id="GO:0004577">
    <property type="term" value="F:N-acetylglucosaminyldiphosphodolichol N-acetylglucosaminyltransferase activity"/>
    <property type="evidence" value="ECO:0007669"/>
    <property type="project" value="TreeGrafter"/>
</dbReference>
<dbReference type="PANTHER" id="PTHR12154:SF4">
    <property type="entry name" value="UDP-N-ACETYLGLUCOSAMINE TRANSFERASE SUBUNIT ALG14 HOMOLOG"/>
    <property type="match status" value="1"/>
</dbReference>
<keyword evidence="6 8" id="KW-1133">Transmembrane helix</keyword>
<evidence type="ECO:0000256" key="7">
    <source>
        <dbReference type="ARBA" id="ARBA00023136"/>
    </source>
</evidence>
<evidence type="ECO:0000256" key="8">
    <source>
        <dbReference type="SAM" id="Phobius"/>
    </source>
</evidence>
<dbReference type="Proteomes" id="UP000785679">
    <property type="component" value="Unassembled WGS sequence"/>
</dbReference>